<gene>
    <name evidence="9" type="ORF">WMO41_14130</name>
</gene>
<dbReference type="EMBL" id="JBBMFJ010000037">
    <property type="protein sequence ID" value="MEQ2564288.1"/>
    <property type="molecule type" value="Genomic_DNA"/>
</dbReference>
<dbReference type="RefSeq" id="WP_349230316.1">
    <property type="nucleotide sequence ID" value="NZ_JBBMFJ010000037.1"/>
</dbReference>
<feature type="domain" description="Acyltransferase 3" evidence="8">
    <location>
        <begin position="19"/>
        <end position="322"/>
    </location>
</feature>
<protein>
    <submittedName>
        <fullName evidence="9">Acyltransferase</fullName>
        <ecNumber evidence="9">2.3.1.-</ecNumber>
    </submittedName>
</protein>
<dbReference type="PANTHER" id="PTHR40074:SF2">
    <property type="entry name" value="O-ACETYLTRANSFERASE WECH"/>
    <property type="match status" value="1"/>
</dbReference>
<evidence type="ECO:0000313" key="9">
    <source>
        <dbReference type="EMBL" id="MEQ2564288.1"/>
    </source>
</evidence>
<evidence type="ECO:0000256" key="3">
    <source>
        <dbReference type="ARBA" id="ARBA00022475"/>
    </source>
</evidence>
<keyword evidence="9" id="KW-0808">Transferase</keyword>
<organism evidence="9 10">
    <name type="scientific">Ventrimonas faecis</name>
    <dbReference type="NCBI Taxonomy" id="3133170"/>
    <lineage>
        <taxon>Bacteria</taxon>
        <taxon>Bacillati</taxon>
        <taxon>Bacillota</taxon>
        <taxon>Clostridia</taxon>
        <taxon>Lachnospirales</taxon>
        <taxon>Lachnospiraceae</taxon>
        <taxon>Ventrimonas</taxon>
    </lineage>
</organism>
<reference evidence="9 10" key="1">
    <citation type="submission" date="2024-03" db="EMBL/GenBank/DDBJ databases">
        <title>Human intestinal bacterial collection.</title>
        <authorList>
            <person name="Pauvert C."/>
            <person name="Hitch T.C.A."/>
            <person name="Clavel T."/>
        </authorList>
    </citation>
    <scope>NUCLEOTIDE SEQUENCE [LARGE SCALE GENOMIC DNA]</scope>
    <source>
        <strain evidence="9 10">CLA-AP-H27</strain>
    </source>
</reference>
<dbReference type="Proteomes" id="UP001437460">
    <property type="component" value="Unassembled WGS sequence"/>
</dbReference>
<feature type="transmembrane region" description="Helical" evidence="7">
    <location>
        <begin position="12"/>
        <end position="32"/>
    </location>
</feature>
<dbReference type="PANTHER" id="PTHR40074">
    <property type="entry name" value="O-ACETYLTRANSFERASE WECH"/>
    <property type="match status" value="1"/>
</dbReference>
<keyword evidence="10" id="KW-1185">Reference proteome</keyword>
<name>A0ABV1HPN8_9FIRM</name>
<sequence length="344" mass="38927">MTELEFRNKVTWFSFALSLLVIWVHSYNAELFLGYQAATGTVYVLEHQIGDWFGQIAVPGFFMISGYQFYRDFDWGKLKGKWQRRVKSLLVPYIVWNFLYYLSYVIASRIPAVGDVVGKGVVEFSLAAMVDAVVAHTYNNVFWYLYQLLWLVVLAPVLYPLLKRVWSGPLLLAFFWILVRVNPNSFPVNPDALIYYGSGAMIALHCREAAEGAENGKRLAVGLLSLAAAAVIYYIGLWRAHTPSFVLCRLCAVVGLWLVLPGKHLPAAKDFMKHNFFLYAVHFAIVRLINKGAAMLMAQAVPEWYGPFGLFLVMPLLVLPISTMIGKVLRRYVPGLWNLLTGGR</sequence>
<keyword evidence="4 7" id="KW-0812">Transmembrane</keyword>
<evidence type="ECO:0000256" key="6">
    <source>
        <dbReference type="ARBA" id="ARBA00023136"/>
    </source>
</evidence>
<dbReference type="EC" id="2.3.1.-" evidence="9"/>
<keyword evidence="3" id="KW-1003">Cell membrane</keyword>
<dbReference type="Pfam" id="PF01757">
    <property type="entry name" value="Acyl_transf_3"/>
    <property type="match status" value="1"/>
</dbReference>
<evidence type="ECO:0000313" key="10">
    <source>
        <dbReference type="Proteomes" id="UP001437460"/>
    </source>
</evidence>
<evidence type="ECO:0000259" key="8">
    <source>
        <dbReference type="Pfam" id="PF01757"/>
    </source>
</evidence>
<evidence type="ECO:0000256" key="1">
    <source>
        <dbReference type="ARBA" id="ARBA00004651"/>
    </source>
</evidence>
<feature type="transmembrane region" description="Helical" evidence="7">
    <location>
        <begin position="242"/>
        <end position="260"/>
    </location>
</feature>
<feature type="transmembrane region" description="Helical" evidence="7">
    <location>
        <begin position="141"/>
        <end position="158"/>
    </location>
</feature>
<keyword evidence="5 7" id="KW-1133">Transmembrane helix</keyword>
<keyword evidence="9" id="KW-0012">Acyltransferase</keyword>
<feature type="transmembrane region" description="Helical" evidence="7">
    <location>
        <begin position="165"/>
        <end position="181"/>
    </location>
</feature>
<evidence type="ECO:0000256" key="4">
    <source>
        <dbReference type="ARBA" id="ARBA00022692"/>
    </source>
</evidence>
<evidence type="ECO:0000256" key="7">
    <source>
        <dbReference type="SAM" id="Phobius"/>
    </source>
</evidence>
<comment type="subcellular location">
    <subcellularLocation>
        <location evidence="1">Cell membrane</location>
        <topology evidence="1">Multi-pass membrane protein</topology>
    </subcellularLocation>
</comment>
<comment type="caution">
    <text evidence="9">The sequence shown here is derived from an EMBL/GenBank/DDBJ whole genome shotgun (WGS) entry which is preliminary data.</text>
</comment>
<dbReference type="GO" id="GO:0016746">
    <property type="term" value="F:acyltransferase activity"/>
    <property type="evidence" value="ECO:0007669"/>
    <property type="project" value="UniProtKB-KW"/>
</dbReference>
<keyword evidence="6 7" id="KW-0472">Membrane</keyword>
<feature type="transmembrane region" description="Helical" evidence="7">
    <location>
        <begin position="52"/>
        <end position="70"/>
    </location>
</feature>
<proteinExistence type="inferred from homology"/>
<accession>A0ABV1HPN8</accession>
<comment type="similarity">
    <text evidence="2">Belongs to the acyltransferase 3 family.</text>
</comment>
<feature type="transmembrane region" description="Helical" evidence="7">
    <location>
        <begin position="90"/>
        <end position="107"/>
    </location>
</feature>
<dbReference type="InterPro" id="IPR002656">
    <property type="entry name" value="Acyl_transf_3_dom"/>
</dbReference>
<feature type="transmembrane region" description="Helical" evidence="7">
    <location>
        <begin position="304"/>
        <end position="325"/>
    </location>
</feature>
<feature type="transmembrane region" description="Helical" evidence="7">
    <location>
        <begin position="219"/>
        <end position="236"/>
    </location>
</feature>
<evidence type="ECO:0000256" key="5">
    <source>
        <dbReference type="ARBA" id="ARBA00022989"/>
    </source>
</evidence>
<evidence type="ECO:0000256" key="2">
    <source>
        <dbReference type="ARBA" id="ARBA00007400"/>
    </source>
</evidence>